<dbReference type="OrthoDB" id="9127974at2"/>
<organism evidence="2 3">
    <name type="scientific">Paraburkholderia phenazinium</name>
    <dbReference type="NCBI Taxonomy" id="60549"/>
    <lineage>
        <taxon>Bacteria</taxon>
        <taxon>Pseudomonadati</taxon>
        <taxon>Pseudomonadota</taxon>
        <taxon>Betaproteobacteria</taxon>
        <taxon>Burkholderiales</taxon>
        <taxon>Burkholderiaceae</taxon>
        <taxon>Paraburkholderia</taxon>
    </lineage>
</organism>
<evidence type="ECO:0000313" key="2">
    <source>
        <dbReference type="EMBL" id="SDH57531.1"/>
    </source>
</evidence>
<gene>
    <name evidence="2" type="ORF">SAMN05216466_11143</name>
</gene>
<protein>
    <submittedName>
        <fullName evidence="2">Uncharacterized protein</fullName>
    </submittedName>
</protein>
<dbReference type="AlphaFoldDB" id="A0A1G8DIV0"/>
<dbReference type="EMBL" id="FNCJ01000011">
    <property type="protein sequence ID" value="SDH57531.1"/>
    <property type="molecule type" value="Genomic_DNA"/>
</dbReference>
<feature type="coiled-coil region" evidence="1">
    <location>
        <begin position="127"/>
        <end position="175"/>
    </location>
</feature>
<keyword evidence="1" id="KW-0175">Coiled coil</keyword>
<evidence type="ECO:0000313" key="3">
    <source>
        <dbReference type="Proteomes" id="UP000199706"/>
    </source>
</evidence>
<evidence type="ECO:0000256" key="1">
    <source>
        <dbReference type="SAM" id="Coils"/>
    </source>
</evidence>
<dbReference type="Proteomes" id="UP000199706">
    <property type="component" value="Unassembled WGS sequence"/>
</dbReference>
<reference evidence="2 3" key="1">
    <citation type="submission" date="2016-10" db="EMBL/GenBank/DDBJ databases">
        <authorList>
            <person name="de Groot N.N."/>
        </authorList>
    </citation>
    <scope>NUCLEOTIDE SEQUENCE [LARGE SCALE GENOMIC DNA]</scope>
    <source>
        <strain evidence="2 3">LMG 2247</strain>
    </source>
</reference>
<proteinExistence type="predicted"/>
<sequence length="201" mass="23095">MKDETNQRDDAPPRSDLIAKLEVLEVWAAREIPWLRDAKGVYARDAEGERVLDFFPTRDIHFANWDGTQNCEATKVLYPQLERLKKTRRRTAPESHPDLQSRLDDVLKALRAKAITQLETANKTTQIAELESSVSFWQSLAQKQEQEIVALRERMSKTERELREAKAAVKGNKVEWTRVTAEKDAKIASLTELLSKISPIR</sequence>
<accession>A0A1G8DIV0</accession>
<dbReference type="RefSeq" id="WP_090686837.1">
    <property type="nucleotide sequence ID" value="NZ_FNCJ01000011.1"/>
</dbReference>
<name>A0A1G8DIV0_9BURK</name>